<accession>A0A2N8HBY7</accession>
<dbReference type="InterPro" id="IPR042279">
    <property type="entry name" value="Pep_M60_3"/>
</dbReference>
<feature type="domain" description="Peptidase M60" evidence="1">
    <location>
        <begin position="178"/>
        <end position="492"/>
    </location>
</feature>
<dbReference type="AlphaFoldDB" id="A0A2N8HBY7"/>
<dbReference type="Gene3D" id="3.40.390.80">
    <property type="entry name" value="Peptidase M60, enhancin-like domain 2"/>
    <property type="match status" value="1"/>
</dbReference>
<evidence type="ECO:0000313" key="3">
    <source>
        <dbReference type="Proteomes" id="UP000236000"/>
    </source>
</evidence>
<name>A0A2N8HBY7_9BACT</name>
<dbReference type="Pfam" id="PF17291">
    <property type="entry name" value="M60-like_N"/>
    <property type="match status" value="1"/>
</dbReference>
<proteinExistence type="predicted"/>
<comment type="caution">
    <text evidence="2">The sequence shown here is derived from an EMBL/GenBank/DDBJ whole genome shotgun (WGS) entry which is preliminary data.</text>
</comment>
<dbReference type="Proteomes" id="UP000236000">
    <property type="component" value="Unassembled WGS sequence"/>
</dbReference>
<gene>
    <name evidence="2" type="ORF">CXU22_12295</name>
</gene>
<organism evidence="2 3">
    <name type="scientific">Akkermansia muciniphila</name>
    <dbReference type="NCBI Taxonomy" id="239935"/>
    <lineage>
        <taxon>Bacteria</taxon>
        <taxon>Pseudomonadati</taxon>
        <taxon>Verrucomicrobiota</taxon>
        <taxon>Verrucomicrobiia</taxon>
        <taxon>Verrucomicrobiales</taxon>
        <taxon>Akkermansiaceae</taxon>
        <taxon>Akkermansia</taxon>
    </lineage>
</organism>
<dbReference type="Gene3D" id="1.10.390.30">
    <property type="entry name" value="Peptidase M60, enhancin-like domain 3"/>
    <property type="match status" value="1"/>
</dbReference>
<evidence type="ECO:0000259" key="1">
    <source>
        <dbReference type="PROSITE" id="PS51723"/>
    </source>
</evidence>
<dbReference type="PROSITE" id="PS51723">
    <property type="entry name" value="PEPTIDASE_M60"/>
    <property type="match status" value="1"/>
</dbReference>
<dbReference type="OrthoDB" id="197888at2"/>
<dbReference type="InterPro" id="IPR035423">
    <property type="entry name" value="M60-like_N"/>
</dbReference>
<dbReference type="InterPro" id="IPR031161">
    <property type="entry name" value="Peptidase_M60_dom"/>
</dbReference>
<dbReference type="EMBL" id="PJKA01000013">
    <property type="protein sequence ID" value="PNC17383.1"/>
    <property type="molecule type" value="Genomic_DNA"/>
</dbReference>
<dbReference type="Gene3D" id="2.60.120.1250">
    <property type="entry name" value="Peptidase M60, enhancin-like domain 1"/>
    <property type="match status" value="1"/>
</dbReference>
<sequence length="687" mass="77131">MCFCIHVEKCVAGAIIGTSSRGWTVFKRWQEHPMSQKRPFSGHVATGGFFLETIQETDQYSFINMILSPFLKRGALLLALCGMLGGGMLSAQETGPVPITEAGLKALDSNVFTNEFMLALKPNVTRDRIAKIKDPFVRGLARQMAEKKYDRKARAITAEPYEPVKDLADRLRTSQYSKFENPTGIFFEEGEDVLLVMGDPKGEKLNLVIHNFGRDGGRSSYPLKEGVNIIKAKNKGLGYVEYFTPNYKKAPKVHLSIPSGKVNGVFVGGVSKNSDWKKMLENSPTEVVDIVGSRVHLVYPVEELKKFCPDKGEELIALYDKIIGMEQQIMGLYKYKMLPKNRMFGRVIWNGFMHADGTGAAFHNGTMGEVGNPDKIPGSAWGIAHEFGHVNQVRPAMKWVSTGEVTNNIYSAYVNYMLNPTSMRLEHERINGGDGNMIGGRFNAYLNNGILKGENWLLQAGPDKRSGGDNRPMVHDHFVKLAPLWQLELYFKVAGKGNPDFYPDIFYKAIKMDTKGKKDGELQLAFMKNACDVSRQDLTDFFQKTGMLKPIDEELDDYTCARMTITESDCKNLIAYARKYKKPESPVIYYLSVNSVEAYKNRLPVRGAYNQGITEKGNRRIISHDVWKNAAVFETYKDKEMVRITMVGTDSKDNSSTTVPYPEGSTRIEAVSWDGKRTLAYGKRPAK</sequence>
<reference evidence="2 3" key="1">
    <citation type="journal article" date="2017" name="BMC Genomics">
        <title>Genome sequencing of 39 Akkermansia muciniphila isolates reveals its population structure, genomic and functional diverisity, and global distribution in mammalian gut microbiotas.</title>
        <authorList>
            <person name="Guo X."/>
            <person name="Li S."/>
            <person name="Zhang J."/>
            <person name="Wu F."/>
            <person name="Li X."/>
            <person name="Wu D."/>
            <person name="Zhang M."/>
            <person name="Ou Z."/>
            <person name="Jie Z."/>
            <person name="Yan Q."/>
            <person name="Li P."/>
            <person name="Yi J."/>
            <person name="Peng Y."/>
        </authorList>
    </citation>
    <scope>NUCLEOTIDE SEQUENCE [LARGE SCALE GENOMIC DNA]</scope>
    <source>
        <strain evidence="2 3">GP24</strain>
    </source>
</reference>
<protein>
    <submittedName>
        <fullName evidence="2">PRTRC system protein C</fullName>
    </submittedName>
</protein>
<dbReference type="SMART" id="SM01276">
    <property type="entry name" value="M60-like"/>
    <property type="match status" value="1"/>
</dbReference>
<evidence type="ECO:0000313" key="2">
    <source>
        <dbReference type="EMBL" id="PNC17383.1"/>
    </source>
</evidence>
<dbReference type="Pfam" id="PF13402">
    <property type="entry name" value="Peptidase_M60"/>
    <property type="match status" value="1"/>
</dbReference>